<dbReference type="GO" id="GO:0032259">
    <property type="term" value="P:methylation"/>
    <property type="evidence" value="ECO:0007669"/>
    <property type="project" value="UniProtKB-KW"/>
</dbReference>
<dbReference type="SUPFAM" id="SSF53335">
    <property type="entry name" value="S-adenosyl-L-methionine-dependent methyltransferases"/>
    <property type="match status" value="1"/>
</dbReference>
<dbReference type="PANTHER" id="PTHR42912">
    <property type="entry name" value="METHYLTRANSFERASE"/>
    <property type="match status" value="1"/>
</dbReference>
<feature type="domain" description="Methyltransferase" evidence="1">
    <location>
        <begin position="20"/>
        <end position="145"/>
    </location>
</feature>
<evidence type="ECO:0000313" key="2">
    <source>
        <dbReference type="EMBL" id="MEU8132162.1"/>
    </source>
</evidence>
<keyword evidence="2" id="KW-0808">Transferase</keyword>
<dbReference type="Pfam" id="PF13847">
    <property type="entry name" value="Methyltransf_31"/>
    <property type="match status" value="1"/>
</dbReference>
<dbReference type="GO" id="GO:0008168">
    <property type="term" value="F:methyltransferase activity"/>
    <property type="evidence" value="ECO:0007669"/>
    <property type="project" value="UniProtKB-KW"/>
</dbReference>
<gene>
    <name evidence="2" type="ORF">AB0C36_01495</name>
</gene>
<keyword evidence="2" id="KW-0489">Methyltransferase</keyword>
<proteinExistence type="predicted"/>
<dbReference type="InterPro" id="IPR050508">
    <property type="entry name" value="Methyltransf_Superfamily"/>
</dbReference>
<organism evidence="2 3">
    <name type="scientific">Streptodolium elevatio</name>
    <dbReference type="NCBI Taxonomy" id="3157996"/>
    <lineage>
        <taxon>Bacteria</taxon>
        <taxon>Bacillati</taxon>
        <taxon>Actinomycetota</taxon>
        <taxon>Actinomycetes</taxon>
        <taxon>Kitasatosporales</taxon>
        <taxon>Streptomycetaceae</taxon>
        <taxon>Streptodolium</taxon>
    </lineage>
</organism>
<keyword evidence="3" id="KW-1185">Reference proteome</keyword>
<reference evidence="2 3" key="1">
    <citation type="submission" date="2024-06" db="EMBL/GenBank/DDBJ databases">
        <title>The Natural Products Discovery Center: Release of the First 8490 Sequenced Strains for Exploring Actinobacteria Biosynthetic Diversity.</title>
        <authorList>
            <person name="Kalkreuter E."/>
            <person name="Kautsar S.A."/>
            <person name="Yang D."/>
            <person name="Bader C.D."/>
            <person name="Teijaro C.N."/>
            <person name="Fluegel L."/>
            <person name="Davis C.M."/>
            <person name="Simpson J.R."/>
            <person name="Lauterbach L."/>
            <person name="Steele A.D."/>
            <person name="Gui C."/>
            <person name="Meng S."/>
            <person name="Li G."/>
            <person name="Viehrig K."/>
            <person name="Ye F."/>
            <person name="Su P."/>
            <person name="Kiefer A.F."/>
            <person name="Nichols A."/>
            <person name="Cepeda A.J."/>
            <person name="Yan W."/>
            <person name="Fan B."/>
            <person name="Jiang Y."/>
            <person name="Adhikari A."/>
            <person name="Zheng C.-J."/>
            <person name="Schuster L."/>
            <person name="Cowan T.M."/>
            <person name="Smanski M.J."/>
            <person name="Chevrette M.G."/>
            <person name="De Carvalho L.P.S."/>
            <person name="Shen B."/>
        </authorList>
    </citation>
    <scope>NUCLEOTIDE SEQUENCE [LARGE SCALE GENOMIC DNA]</scope>
    <source>
        <strain evidence="2 3">NPDC048946</strain>
    </source>
</reference>
<comment type="caution">
    <text evidence="2">The sequence shown here is derived from an EMBL/GenBank/DDBJ whole genome shotgun (WGS) entry which is preliminary data.</text>
</comment>
<dbReference type="Proteomes" id="UP001551482">
    <property type="component" value="Unassembled WGS sequence"/>
</dbReference>
<dbReference type="RefSeq" id="WP_358347540.1">
    <property type="nucleotide sequence ID" value="NZ_JBEZFP010000002.1"/>
</dbReference>
<protein>
    <submittedName>
        <fullName evidence="2">Methyltransferase domain-containing protein</fullName>
    </submittedName>
</protein>
<name>A0ABV3D9K2_9ACTN</name>
<evidence type="ECO:0000313" key="3">
    <source>
        <dbReference type="Proteomes" id="UP001551482"/>
    </source>
</evidence>
<dbReference type="InterPro" id="IPR025714">
    <property type="entry name" value="Methyltranfer_dom"/>
</dbReference>
<accession>A0ABV3D9K2</accession>
<dbReference type="CDD" id="cd02440">
    <property type="entry name" value="AdoMet_MTases"/>
    <property type="match status" value="1"/>
</dbReference>
<evidence type="ECO:0000259" key="1">
    <source>
        <dbReference type="Pfam" id="PF13847"/>
    </source>
</evidence>
<dbReference type="InterPro" id="IPR029063">
    <property type="entry name" value="SAM-dependent_MTases_sf"/>
</dbReference>
<sequence length="253" mass="26984">MSSADEPIHQRLLALAAPRPGEIVVDLGCGAGPTLSALALAAPGARLLGIDRSEQSLRAAVNVLKRHIGGRSGVAIADLRDPLPLLDGSVDVVLSYNTVECVPDPVALLHDVARVLRPGGRLVLAHVDFDSLIIAGADADLDRRVCHAYADLPQPWMDNADGRVGRKLPGLVRQSSLRLTMVESMVSASTELDGHAAERVDEVYGALRSASRHGTGVPSLDDVERWRLQVSEADVRGTFYFTEVTVIAVAERP</sequence>
<dbReference type="EMBL" id="JBEZFP010000002">
    <property type="protein sequence ID" value="MEU8132162.1"/>
    <property type="molecule type" value="Genomic_DNA"/>
</dbReference>
<dbReference type="Gene3D" id="3.40.50.150">
    <property type="entry name" value="Vaccinia Virus protein VP39"/>
    <property type="match status" value="1"/>
</dbReference>